<accession>A0A195BZA1</accession>
<proteinExistence type="predicted"/>
<dbReference type="EMBL" id="KQ976394">
    <property type="protein sequence ID" value="KYM93256.1"/>
    <property type="molecule type" value="Genomic_DNA"/>
</dbReference>
<dbReference type="Proteomes" id="UP000078540">
    <property type="component" value="Unassembled WGS sequence"/>
</dbReference>
<name>A0A195BZA1_9HYME</name>
<keyword evidence="2" id="KW-1185">Reference proteome</keyword>
<evidence type="ECO:0000313" key="1">
    <source>
        <dbReference type="EMBL" id="KYM93256.1"/>
    </source>
</evidence>
<protein>
    <submittedName>
        <fullName evidence="1">Uncharacterized protein</fullName>
    </submittedName>
</protein>
<gene>
    <name evidence="1" type="ORF">ALC53_00192</name>
</gene>
<evidence type="ECO:0000313" key="2">
    <source>
        <dbReference type="Proteomes" id="UP000078540"/>
    </source>
</evidence>
<dbReference type="AlphaFoldDB" id="A0A195BZA1"/>
<organism evidence="1 2">
    <name type="scientific">Atta colombica</name>
    <dbReference type="NCBI Taxonomy" id="520822"/>
    <lineage>
        <taxon>Eukaryota</taxon>
        <taxon>Metazoa</taxon>
        <taxon>Ecdysozoa</taxon>
        <taxon>Arthropoda</taxon>
        <taxon>Hexapoda</taxon>
        <taxon>Insecta</taxon>
        <taxon>Pterygota</taxon>
        <taxon>Neoptera</taxon>
        <taxon>Endopterygota</taxon>
        <taxon>Hymenoptera</taxon>
        <taxon>Apocrita</taxon>
        <taxon>Aculeata</taxon>
        <taxon>Formicoidea</taxon>
        <taxon>Formicidae</taxon>
        <taxon>Myrmicinae</taxon>
        <taxon>Atta</taxon>
    </lineage>
</organism>
<reference evidence="1 2" key="1">
    <citation type="submission" date="2015-09" db="EMBL/GenBank/DDBJ databases">
        <title>Atta colombica WGS genome.</title>
        <authorList>
            <person name="Nygaard S."/>
            <person name="Hu H."/>
            <person name="Boomsma J."/>
            <person name="Zhang G."/>
        </authorList>
    </citation>
    <scope>NUCLEOTIDE SEQUENCE [LARGE SCALE GENOMIC DNA]</scope>
    <source>
        <strain evidence="1">Treedump-2</strain>
        <tissue evidence="1">Whole body</tissue>
    </source>
</reference>
<sequence length="194" mass="22297">MDEAKEVIYGEEGFEDQLINRERGMQRQWEDCKIHKARYNERYKKSIRKITVIGKIRKSLVMPYNLRSCESIRGVATRQEKIGSVFAASPPPPSPEKRAVHMYCAYVEIIYTGCFKIRARKIEETGFLFIIKILLGSQMHVVIDVKFIFPINLLISSRRDALITANRVKGEEEDGFVPEPLEEAECTRGVCALP</sequence>